<sequence>MTAEVISRTPCYKSCMNVRNMPCACGSGLKTKRCCGGKLPAFLGLTPAYSRPPPPGLDAVTTEAYLRSQEVLCSPDVLQRMSDCMVVLRGMFREGGPLASLRWPWEEFVPVVERHLFRVMAEVRDVEGRHERLFQRCAPELLDSERLARMDQTFRRELMSSERSAAERSALAMVVMELLSAPRHPPFPKEGLSMVAWLMMGQVDEWVERRQRMHAAVGEALGASSGNNAVLVESPEGWEEALEGAVESDPELVALLGQYEVAILRAIIEGSTPTVLQGEEWLWMTAVLRAPLRIDPERASEVDTDRLLRMLDGQVQQDVLRRVEAAGRDSSSEPEAEQWFSWAHKVMVSRPVAFFGAFAKAREAFLRERFAGESDWVHLLQRREHWRAEDLEPYRLRLESLGASGAARCVGRLQAWLRGEVPEGGGDFKV</sequence>
<evidence type="ECO:0000313" key="1">
    <source>
        <dbReference type="EMBL" id="ATB30655.1"/>
    </source>
</evidence>
<dbReference type="KEGG" id="mbd:MEBOL_004116"/>
<protein>
    <submittedName>
        <fullName evidence="1">SEC-C motif domain protein</fullName>
    </submittedName>
</protein>
<dbReference type="AlphaFoldDB" id="A0A250IFW6"/>
<gene>
    <name evidence="1" type="ORF">MEBOL_004116</name>
</gene>
<evidence type="ECO:0000313" key="2">
    <source>
        <dbReference type="Proteomes" id="UP000217289"/>
    </source>
</evidence>
<proteinExistence type="predicted"/>
<reference evidence="1 2" key="1">
    <citation type="submission" date="2017-06" db="EMBL/GenBank/DDBJ databases">
        <authorList>
            <person name="Kim H.J."/>
            <person name="Triplett B.A."/>
        </authorList>
    </citation>
    <scope>NUCLEOTIDE SEQUENCE [LARGE SCALE GENOMIC DNA]</scope>
    <source>
        <strain evidence="1 2">DSM 14713</strain>
    </source>
</reference>
<dbReference type="Proteomes" id="UP000217289">
    <property type="component" value="Chromosome"/>
</dbReference>
<dbReference type="OrthoDB" id="5502571at2"/>
<keyword evidence="2" id="KW-1185">Reference proteome</keyword>
<accession>A0A250IFW6</accession>
<dbReference type="EMBL" id="CP022163">
    <property type="protein sequence ID" value="ATB30655.1"/>
    <property type="molecule type" value="Genomic_DNA"/>
</dbReference>
<organism evidence="1 2">
    <name type="scientific">Melittangium boletus DSM 14713</name>
    <dbReference type="NCBI Taxonomy" id="1294270"/>
    <lineage>
        <taxon>Bacteria</taxon>
        <taxon>Pseudomonadati</taxon>
        <taxon>Myxococcota</taxon>
        <taxon>Myxococcia</taxon>
        <taxon>Myxococcales</taxon>
        <taxon>Cystobacterineae</taxon>
        <taxon>Archangiaceae</taxon>
        <taxon>Melittangium</taxon>
    </lineage>
</organism>
<name>A0A250IFW6_9BACT</name>